<dbReference type="OrthoDB" id="931708at2"/>
<reference evidence="1" key="1">
    <citation type="submission" date="2017-04" db="EMBL/GenBank/DDBJ databases">
        <title>Complete Genome Sequences of Twelve Strains of a Stable Defined Moderately Diverse Mouse Microbiota 2 (sDMDMm2).</title>
        <authorList>
            <person name="Uchimura Y."/>
            <person name="Wyss M."/>
            <person name="Brugiroux S."/>
            <person name="Limenitakis J.P."/>
            <person name="Stecher B."/>
            <person name="McCoy K.D."/>
            <person name="Macpherson A.J."/>
        </authorList>
    </citation>
    <scope>NUCLEOTIDE SEQUENCE</scope>
    <source>
        <strain evidence="1">YL58</strain>
    </source>
</reference>
<keyword evidence="2" id="KW-1185">Reference proteome</keyword>
<dbReference type="Proteomes" id="UP000092574">
    <property type="component" value="Chromosome"/>
</dbReference>
<protein>
    <recommendedName>
        <fullName evidence="3">Beta-galactosidase-like protein</fullName>
    </recommendedName>
</protein>
<dbReference type="AlphaFoldDB" id="A0A1C7I4D1"/>
<gene>
    <name evidence="1" type="ORF">A4V09_01330</name>
</gene>
<dbReference type="RefSeq" id="WP_065540751.1">
    <property type="nucleotide sequence ID" value="NZ_CP015405.2"/>
</dbReference>
<organism evidence="1 2">
    <name type="scientific">Blautia pseudococcoides</name>
    <dbReference type="NCBI Taxonomy" id="1796616"/>
    <lineage>
        <taxon>Bacteria</taxon>
        <taxon>Bacillati</taxon>
        <taxon>Bacillota</taxon>
        <taxon>Clostridia</taxon>
        <taxon>Lachnospirales</taxon>
        <taxon>Lachnospiraceae</taxon>
        <taxon>Blautia</taxon>
    </lineage>
</organism>
<dbReference type="KEGG" id="byl:A4V09_01330"/>
<evidence type="ECO:0000313" key="1">
    <source>
        <dbReference type="EMBL" id="ANU74520.1"/>
    </source>
</evidence>
<accession>A0A1C7I4D1</accession>
<evidence type="ECO:0000313" key="2">
    <source>
        <dbReference type="Proteomes" id="UP000092574"/>
    </source>
</evidence>
<dbReference type="STRING" id="1796616.A4V09_01330"/>
<sequence length="704" mass="81706">MLKGIYFMGWQRDMWNYHPSLPMKNMQMIQDIEDIHGDMLIWSCLGSGAIGLPYLDREANDDTSPRMRLYGFMNDKEFCQECRKRGIKVFSVLWKSQLWEFGAEFNEDETKLLSLNILRNASENHKYVGMSELSTNRYPHLFKPMETYFPDGLKDHKGNTVKDFLEEFKAVSLEGRSILSAWLMAPEHDHKCYSPCCCKESYLSYLKKNVEMMIDAGAGGLHIDEYDTQKHVLNNAGCFCDECMDKFNAYLKKMQIRLPGDAGNIESFHYRKYLLEKGYTDEKLLPFNGNKRWEIPLFRDFVEMQIEYISEVVKEISQHAKQYAKEVRNEEFPVTANLFQCFPISWRSKKYLDLLAGEKTDIKLRQDAWYKYAFGWLNGKECCFVEDPNQYVRDMLEDIKNGIHDRLILFLLEPMAHGFHIAFPYGSWLQNQVKDAFWPDLRVLRKLGAWLDNNSGLFPKNPAADIAVIYDLPSAYENLWTEPSLNTTATYNQVEKISLEGVEELGRQGAFSCDGDFDNFFRLIQHMSDKDIVYNVIFESPDEPLTVEKISGYKQVIVPDAFNMQESTVEILKSCQETGVEVFTFGRIPRGLDPDKTYQTEEENVLIHMLRMQTMVIGVQSDGKYGVAVHQKDNGKVLHIVNYNYNEETHKIDTLPEVRVKLNYPCDELRIAEFPDNNSAEAEIKDGEIVVRNAGIYTVIECRE</sequence>
<proteinExistence type="predicted"/>
<dbReference type="EMBL" id="CP015405">
    <property type="protein sequence ID" value="ANU74520.1"/>
    <property type="molecule type" value="Genomic_DNA"/>
</dbReference>
<name>A0A1C7I4D1_9FIRM</name>
<evidence type="ECO:0008006" key="3">
    <source>
        <dbReference type="Google" id="ProtNLM"/>
    </source>
</evidence>